<feature type="transmembrane region" description="Helical" evidence="2">
    <location>
        <begin position="727"/>
        <end position="746"/>
    </location>
</feature>
<feature type="compositionally biased region" description="Polar residues" evidence="1">
    <location>
        <begin position="471"/>
        <end position="480"/>
    </location>
</feature>
<keyword evidence="4" id="KW-1185">Reference proteome</keyword>
<protein>
    <recommendedName>
        <fullName evidence="5">Membrane protein of ER body-like protein</fullName>
    </recommendedName>
</protein>
<feature type="region of interest" description="Disordered" evidence="1">
    <location>
        <begin position="397"/>
        <end position="434"/>
    </location>
</feature>
<keyword evidence="2" id="KW-0472">Membrane</keyword>
<evidence type="ECO:0000313" key="3">
    <source>
        <dbReference type="EMBL" id="KAK7353485.1"/>
    </source>
</evidence>
<keyword evidence="2" id="KW-0812">Transmembrane</keyword>
<evidence type="ECO:0008006" key="5">
    <source>
        <dbReference type="Google" id="ProtNLM"/>
    </source>
</evidence>
<feature type="region of interest" description="Disordered" evidence="1">
    <location>
        <begin position="464"/>
        <end position="489"/>
    </location>
</feature>
<feature type="region of interest" description="Disordered" evidence="1">
    <location>
        <begin position="1"/>
        <end position="24"/>
    </location>
</feature>
<dbReference type="InterPro" id="IPR052843">
    <property type="entry name" value="ER_body_metal_sequester"/>
</dbReference>
<dbReference type="AlphaFoldDB" id="A0AAN9MF17"/>
<organism evidence="3 4">
    <name type="scientific">Phaseolus coccineus</name>
    <name type="common">Scarlet runner bean</name>
    <name type="synonym">Phaseolus multiflorus</name>
    <dbReference type="NCBI Taxonomy" id="3886"/>
    <lineage>
        <taxon>Eukaryota</taxon>
        <taxon>Viridiplantae</taxon>
        <taxon>Streptophyta</taxon>
        <taxon>Embryophyta</taxon>
        <taxon>Tracheophyta</taxon>
        <taxon>Spermatophyta</taxon>
        <taxon>Magnoliopsida</taxon>
        <taxon>eudicotyledons</taxon>
        <taxon>Gunneridae</taxon>
        <taxon>Pentapetalae</taxon>
        <taxon>rosids</taxon>
        <taxon>fabids</taxon>
        <taxon>Fabales</taxon>
        <taxon>Fabaceae</taxon>
        <taxon>Papilionoideae</taxon>
        <taxon>50 kb inversion clade</taxon>
        <taxon>NPAAA clade</taxon>
        <taxon>indigoferoid/millettioid clade</taxon>
        <taxon>Phaseoleae</taxon>
        <taxon>Phaseolus</taxon>
    </lineage>
</organism>
<gene>
    <name evidence="3" type="ORF">VNO80_18933</name>
</gene>
<evidence type="ECO:0000313" key="4">
    <source>
        <dbReference type="Proteomes" id="UP001374584"/>
    </source>
</evidence>
<feature type="transmembrane region" description="Helical" evidence="2">
    <location>
        <begin position="818"/>
        <end position="838"/>
    </location>
</feature>
<dbReference type="PANTHER" id="PTHR38937">
    <property type="entry name" value="MEMBRANE PROTEIN OF ER BODY-LIKE PROTEIN"/>
    <property type="match status" value="1"/>
</dbReference>
<feature type="region of interest" description="Disordered" evidence="1">
    <location>
        <begin position="297"/>
        <end position="322"/>
    </location>
</feature>
<name>A0AAN9MF17_PHACN</name>
<dbReference type="EMBL" id="JAYMYR010000007">
    <property type="protein sequence ID" value="KAK7353485.1"/>
    <property type="molecule type" value="Genomic_DNA"/>
</dbReference>
<reference evidence="3 4" key="1">
    <citation type="submission" date="2024-01" db="EMBL/GenBank/DDBJ databases">
        <title>The genomes of 5 underutilized Papilionoideae crops provide insights into root nodulation and disease resistanc.</title>
        <authorList>
            <person name="Jiang F."/>
        </authorList>
    </citation>
    <scope>NUCLEOTIDE SEQUENCE [LARGE SCALE GENOMIC DNA]</scope>
    <source>
        <strain evidence="3">JINMINGXINNONG_FW02</strain>
        <tissue evidence="3">Leaves</tissue>
    </source>
</reference>
<sequence>MEQVYYHCAVREDEEEEEQQKLQDDAALRGRQSLQHVKDGSITTAEAPSFFSLVGEQPLPKKEEVLHTHKEQKEQAAQKVEETNNVVAENGNNFNDDSETVGIGIIPEIVENAINGEAISSGTINVDASQHKNSVYFDKQQGNNFDGAKSALPKILGEKDFGILVENSDIQCSPCNGVNNIEIVDEKVPSSESELPLPNSSEIQAAATVDNFGDESSAKTYPNLTEEIDQQLKEFDVEAVLAKQETHDLFCPNCKSCITKRVILRKRKRTTHIPHLDTKAKRDKSAIEVVDSSVDEGSQADHAIATPDNVGRVEPPADNYEPEREPEVFRCLSCFSFFIPMRNGFKLFPRFGGKSETSQKLPVIPASNVENPSIVAAYNLNWFFTLFPSIKGRKASAQGDASIEEARTDPASIEDSRIDNPESPLANTPISHGGVNSSIPSIVNSVVKIESWIEKGKKSNAALQNKALVGQNDSRTQSSSDVEDKSPDSVVAIKTDTDADITQRDSVLLATVATENVRERNRDPVDVIKTDVIADISKPDSVLVATVATTEELFNAEKPAKDAILKPYEGSPIFDKTRKDVENPQEIAQDSYSSLMKEAQSPDQSFRSEVVANDVARDKQNFRVNGSIPSIQDFKEVHTGIEEEIKSYVAKENEEAFETSTSLAAYVPTEGAIVTEAHTEIDIGEQPGTEIGEHQEWEMLKSIVYGGLVESITSLGVVSSAASSGAAPLNIIALGLANIIGGLFVIGHNLIDLKNGHSGGNPLQMNTQQDRYQELLGRRENFTLHAFLAVLSFLIFGSVPLGVYGFFISKNYYGEGNIAAVTATSVVCIILLAMGKAYTSRPPKSYFKTVLHYVSLALATSGISYIAGDLVKDLLEKISGSESGNVLAMPFSDTRRMEPAWMSY</sequence>
<keyword evidence="2" id="KW-1133">Transmembrane helix</keyword>
<comment type="caution">
    <text evidence="3">The sequence shown here is derived from an EMBL/GenBank/DDBJ whole genome shotgun (WGS) entry which is preliminary data.</text>
</comment>
<accession>A0AAN9MF17</accession>
<feature type="transmembrane region" description="Helical" evidence="2">
    <location>
        <begin position="850"/>
        <end position="867"/>
    </location>
</feature>
<evidence type="ECO:0000256" key="1">
    <source>
        <dbReference type="SAM" id="MobiDB-lite"/>
    </source>
</evidence>
<proteinExistence type="predicted"/>
<feature type="transmembrane region" description="Helical" evidence="2">
    <location>
        <begin position="782"/>
        <end position="806"/>
    </location>
</feature>
<dbReference type="PANTHER" id="PTHR38937:SF2">
    <property type="entry name" value="MEMBRANE PROTEIN OF ER BODY-LIKE PROTEIN ISOFORM X1"/>
    <property type="match status" value="1"/>
</dbReference>
<feature type="compositionally biased region" description="Basic and acidic residues" evidence="1">
    <location>
        <begin position="404"/>
        <end position="420"/>
    </location>
</feature>
<dbReference type="Proteomes" id="UP001374584">
    <property type="component" value="Unassembled WGS sequence"/>
</dbReference>
<evidence type="ECO:0000256" key="2">
    <source>
        <dbReference type="SAM" id="Phobius"/>
    </source>
</evidence>